<name>A0A8H4RLJ7_9HELO</name>
<protein>
    <recommendedName>
        <fullName evidence="3">O-methyltransferase domain-containing protein</fullName>
    </recommendedName>
</protein>
<dbReference type="Gene3D" id="3.40.50.150">
    <property type="entry name" value="Vaccinia Virus protein VP39"/>
    <property type="match status" value="2"/>
</dbReference>
<accession>A0A8H4RLJ7</accession>
<dbReference type="PANTHER" id="PTHR43712:SF12">
    <property type="entry name" value="STERIGMATOCYSTIN 8-O-METHYLTRANSFERASE"/>
    <property type="match status" value="1"/>
</dbReference>
<dbReference type="InterPro" id="IPR029063">
    <property type="entry name" value="SAM-dependent_MTases_sf"/>
</dbReference>
<dbReference type="AlphaFoldDB" id="A0A8H4RLJ7"/>
<evidence type="ECO:0000313" key="1">
    <source>
        <dbReference type="EMBL" id="KAF4631486.1"/>
    </source>
</evidence>
<dbReference type="Proteomes" id="UP000566819">
    <property type="component" value="Unassembled WGS sequence"/>
</dbReference>
<evidence type="ECO:0000313" key="2">
    <source>
        <dbReference type="Proteomes" id="UP000566819"/>
    </source>
</evidence>
<proteinExistence type="predicted"/>
<gene>
    <name evidence="1" type="ORF">G7Y89_g6645</name>
</gene>
<dbReference type="OrthoDB" id="1606438at2759"/>
<reference evidence="1 2" key="1">
    <citation type="submission" date="2020-03" db="EMBL/GenBank/DDBJ databases">
        <title>Draft Genome Sequence of Cudoniella acicularis.</title>
        <authorList>
            <person name="Buettner E."/>
            <person name="Kellner H."/>
        </authorList>
    </citation>
    <scope>NUCLEOTIDE SEQUENCE [LARGE SCALE GENOMIC DNA]</scope>
    <source>
        <strain evidence="1 2">DSM 108380</strain>
    </source>
</reference>
<evidence type="ECO:0008006" key="3">
    <source>
        <dbReference type="Google" id="ProtNLM"/>
    </source>
</evidence>
<dbReference type="SUPFAM" id="SSF53335">
    <property type="entry name" value="S-adenosyl-L-methionine-dependent methyltransferases"/>
    <property type="match status" value="1"/>
</dbReference>
<dbReference type="EMBL" id="JAAMPI010000438">
    <property type="protein sequence ID" value="KAF4631486.1"/>
    <property type="molecule type" value="Genomic_DNA"/>
</dbReference>
<organism evidence="1 2">
    <name type="scientific">Cudoniella acicularis</name>
    <dbReference type="NCBI Taxonomy" id="354080"/>
    <lineage>
        <taxon>Eukaryota</taxon>
        <taxon>Fungi</taxon>
        <taxon>Dikarya</taxon>
        <taxon>Ascomycota</taxon>
        <taxon>Pezizomycotina</taxon>
        <taxon>Leotiomycetes</taxon>
        <taxon>Helotiales</taxon>
        <taxon>Tricladiaceae</taxon>
        <taxon>Cudoniella</taxon>
    </lineage>
</organism>
<keyword evidence="2" id="KW-1185">Reference proteome</keyword>
<comment type="caution">
    <text evidence="1">The sequence shown here is derived from an EMBL/GenBank/DDBJ whole genome shotgun (WGS) entry which is preliminary data.</text>
</comment>
<dbReference type="PANTHER" id="PTHR43712">
    <property type="entry name" value="PUTATIVE (AFU_ORTHOLOGUE AFUA_4G14580)-RELATED"/>
    <property type="match status" value="1"/>
</dbReference>
<sequence length="234" mass="25588">MLATHRIFREATLGFISHTAASVDEMLKAATDTSKCLKASPFESDSSHSPFNTRHGVPMFTYYAQNPRFAARFAKAMAGAAKVDRQISELRDCFPWDTLKGTVVDVGGGSGHISLALAKPQREAAAFFIRQCTHNWCDRDVITIFKSFVPGLEGSKKGTPLLINETVMPEPGLRPAREERALGQLGVLVLVGLGAKQRTKAEFEALLKDADPRYEIASVHADGPMGLLEVHLKH</sequence>